<keyword evidence="3" id="KW-1185">Reference proteome</keyword>
<feature type="transmembrane region" description="Helical" evidence="1">
    <location>
        <begin position="65"/>
        <end position="85"/>
    </location>
</feature>
<comment type="caution">
    <text evidence="2">The sequence shown here is derived from an EMBL/GenBank/DDBJ whole genome shotgun (WGS) entry which is preliminary data.</text>
</comment>
<dbReference type="Proteomes" id="UP000785679">
    <property type="component" value="Unassembled WGS sequence"/>
</dbReference>
<dbReference type="AlphaFoldDB" id="A0A8J8NXE2"/>
<organism evidence="2 3">
    <name type="scientific">Halteria grandinella</name>
    <dbReference type="NCBI Taxonomy" id="5974"/>
    <lineage>
        <taxon>Eukaryota</taxon>
        <taxon>Sar</taxon>
        <taxon>Alveolata</taxon>
        <taxon>Ciliophora</taxon>
        <taxon>Intramacronucleata</taxon>
        <taxon>Spirotrichea</taxon>
        <taxon>Stichotrichia</taxon>
        <taxon>Sporadotrichida</taxon>
        <taxon>Halteriidae</taxon>
        <taxon>Halteria</taxon>
    </lineage>
</organism>
<protein>
    <submittedName>
        <fullName evidence="2">Uncharacterized protein</fullName>
    </submittedName>
</protein>
<evidence type="ECO:0000313" key="3">
    <source>
        <dbReference type="Proteomes" id="UP000785679"/>
    </source>
</evidence>
<accession>A0A8J8NXE2</accession>
<dbReference type="EMBL" id="RRYP01005477">
    <property type="protein sequence ID" value="TNV82000.1"/>
    <property type="molecule type" value="Genomic_DNA"/>
</dbReference>
<gene>
    <name evidence="2" type="ORF">FGO68_gene13870</name>
</gene>
<sequence>MSMFIGLMSRCAFLRQCIQARPRQTYVNILSASFSGIGPQAQMKSQGVFYGAYSRTKKIFCSLSFSYWVNVSIKFTMNGVSLAFLRNSISLRGDCSFAFLFIGKLSFKIFIAHLPLPFGRNARNTFPKVPSPSFSFNKQPLIFEFQVYILYLIIIILLNAPLKKLLF</sequence>
<keyword evidence="1" id="KW-0812">Transmembrane</keyword>
<evidence type="ECO:0000256" key="1">
    <source>
        <dbReference type="SAM" id="Phobius"/>
    </source>
</evidence>
<proteinExistence type="predicted"/>
<reference evidence="2" key="1">
    <citation type="submission" date="2019-06" db="EMBL/GenBank/DDBJ databases">
        <authorList>
            <person name="Zheng W."/>
        </authorList>
    </citation>
    <scope>NUCLEOTIDE SEQUENCE</scope>
    <source>
        <strain evidence="2">QDHG01</strain>
    </source>
</reference>
<evidence type="ECO:0000313" key="2">
    <source>
        <dbReference type="EMBL" id="TNV82000.1"/>
    </source>
</evidence>
<keyword evidence="1" id="KW-0472">Membrane</keyword>
<feature type="transmembrane region" description="Helical" evidence="1">
    <location>
        <begin position="97"/>
        <end position="116"/>
    </location>
</feature>
<keyword evidence="1" id="KW-1133">Transmembrane helix</keyword>
<name>A0A8J8NXE2_HALGN</name>
<feature type="transmembrane region" description="Helical" evidence="1">
    <location>
        <begin position="141"/>
        <end position="162"/>
    </location>
</feature>